<dbReference type="Proteomes" id="UP000622610">
    <property type="component" value="Unassembled WGS sequence"/>
</dbReference>
<sequence length="240" mass="26998">MLEVKQMTVSYTGKQLAIDHVSFQVDQPGIIGIIGPNGAGKSTLLKAMLNLIAHQGEMTFNQQKLKKFQKEIAYVEQKSVVDYTFPITVAECVSLGLYPNKKFYQRLTKKDWDKVDEALAAVDMLAFKMNQIGELSGGQFQRVLIARTLVQEAKFIFLDEPFVGIDVVSEEIIMHLLHQMKQAGKYIFIVHHDLSKVAVYFDQLLLMNRELIAFGKTNEVFKPDILAKAFGEQLVVLGGA</sequence>
<organism evidence="6 7">
    <name type="scientific">Enterococcus alcedinis</name>
    <dbReference type="NCBI Taxonomy" id="1274384"/>
    <lineage>
        <taxon>Bacteria</taxon>
        <taxon>Bacillati</taxon>
        <taxon>Bacillota</taxon>
        <taxon>Bacilli</taxon>
        <taxon>Lactobacillales</taxon>
        <taxon>Enterococcaceae</taxon>
        <taxon>Enterococcus</taxon>
    </lineage>
</organism>
<keyword evidence="7" id="KW-1185">Reference proteome</keyword>
<feature type="domain" description="ABC transporter" evidence="5">
    <location>
        <begin position="2"/>
        <end position="234"/>
    </location>
</feature>
<dbReference type="SUPFAM" id="SSF52540">
    <property type="entry name" value="P-loop containing nucleoside triphosphate hydrolases"/>
    <property type="match status" value="1"/>
</dbReference>
<dbReference type="PANTHER" id="PTHR42734:SF5">
    <property type="entry name" value="IRON TRANSPORT SYSTEM ATP-BINDING PROTEIN HI_0361-RELATED"/>
    <property type="match status" value="1"/>
</dbReference>
<dbReference type="InterPro" id="IPR027417">
    <property type="entry name" value="P-loop_NTPase"/>
</dbReference>
<comment type="similarity">
    <text evidence="1">Belongs to the ABC transporter superfamily.</text>
</comment>
<gene>
    <name evidence="6" type="ORF">GCM10011482_13340</name>
</gene>
<reference evidence="6" key="1">
    <citation type="journal article" date="2014" name="Int. J. Syst. Evol. Microbiol.">
        <title>Complete genome sequence of Corynebacterium casei LMG S-19264T (=DSM 44701T), isolated from a smear-ripened cheese.</title>
        <authorList>
            <consortium name="US DOE Joint Genome Institute (JGI-PGF)"/>
            <person name="Walter F."/>
            <person name="Albersmeier A."/>
            <person name="Kalinowski J."/>
            <person name="Ruckert C."/>
        </authorList>
    </citation>
    <scope>NUCLEOTIDE SEQUENCE</scope>
    <source>
        <strain evidence="6">CCM 8433</strain>
    </source>
</reference>
<dbReference type="Gene3D" id="3.40.50.300">
    <property type="entry name" value="P-loop containing nucleotide triphosphate hydrolases"/>
    <property type="match status" value="1"/>
</dbReference>
<dbReference type="FunFam" id="3.40.50.300:FF:000134">
    <property type="entry name" value="Iron-enterobactin ABC transporter ATP-binding protein"/>
    <property type="match status" value="1"/>
</dbReference>
<protein>
    <submittedName>
        <fullName evidence="6">Manganese ABC transporter ATP-binding protein</fullName>
    </submittedName>
</protein>
<evidence type="ECO:0000259" key="5">
    <source>
        <dbReference type="PROSITE" id="PS50893"/>
    </source>
</evidence>
<keyword evidence="2" id="KW-0813">Transport</keyword>
<dbReference type="SMART" id="SM00382">
    <property type="entry name" value="AAA"/>
    <property type="match status" value="1"/>
</dbReference>
<evidence type="ECO:0000313" key="7">
    <source>
        <dbReference type="Proteomes" id="UP000622610"/>
    </source>
</evidence>
<dbReference type="InterPro" id="IPR050153">
    <property type="entry name" value="Metal_Ion_Import_ABC"/>
</dbReference>
<evidence type="ECO:0000256" key="2">
    <source>
        <dbReference type="ARBA" id="ARBA00022448"/>
    </source>
</evidence>
<dbReference type="InterPro" id="IPR003593">
    <property type="entry name" value="AAA+_ATPase"/>
</dbReference>
<evidence type="ECO:0000256" key="1">
    <source>
        <dbReference type="ARBA" id="ARBA00005417"/>
    </source>
</evidence>
<keyword evidence="4 6" id="KW-0067">ATP-binding</keyword>
<dbReference type="Pfam" id="PF00005">
    <property type="entry name" value="ABC_tran"/>
    <property type="match status" value="1"/>
</dbReference>
<dbReference type="InterPro" id="IPR003439">
    <property type="entry name" value="ABC_transporter-like_ATP-bd"/>
</dbReference>
<dbReference type="GO" id="GO:0005524">
    <property type="term" value="F:ATP binding"/>
    <property type="evidence" value="ECO:0007669"/>
    <property type="project" value="UniProtKB-KW"/>
</dbReference>
<comment type="caution">
    <text evidence="6">The sequence shown here is derived from an EMBL/GenBank/DDBJ whole genome shotgun (WGS) entry which is preliminary data.</text>
</comment>
<name>A0A917JED7_9ENTE</name>
<keyword evidence="3" id="KW-0547">Nucleotide-binding</keyword>
<proteinExistence type="inferred from homology"/>
<dbReference type="AlphaFoldDB" id="A0A917JED7"/>
<reference evidence="6" key="2">
    <citation type="submission" date="2020-09" db="EMBL/GenBank/DDBJ databases">
        <authorList>
            <person name="Sun Q."/>
            <person name="Sedlacek I."/>
        </authorList>
    </citation>
    <scope>NUCLEOTIDE SEQUENCE</scope>
    <source>
        <strain evidence="6">CCM 8433</strain>
    </source>
</reference>
<accession>A0A917JED7</accession>
<evidence type="ECO:0000256" key="4">
    <source>
        <dbReference type="ARBA" id="ARBA00022840"/>
    </source>
</evidence>
<dbReference type="GO" id="GO:0016887">
    <property type="term" value="F:ATP hydrolysis activity"/>
    <property type="evidence" value="ECO:0007669"/>
    <property type="project" value="InterPro"/>
</dbReference>
<evidence type="ECO:0000256" key="3">
    <source>
        <dbReference type="ARBA" id="ARBA00022741"/>
    </source>
</evidence>
<dbReference type="InterPro" id="IPR017871">
    <property type="entry name" value="ABC_transporter-like_CS"/>
</dbReference>
<dbReference type="CDD" id="cd03235">
    <property type="entry name" value="ABC_Metallic_Cations"/>
    <property type="match status" value="1"/>
</dbReference>
<dbReference type="PANTHER" id="PTHR42734">
    <property type="entry name" value="METAL TRANSPORT SYSTEM ATP-BINDING PROTEIN TM_0124-RELATED"/>
    <property type="match status" value="1"/>
</dbReference>
<dbReference type="RefSeq" id="WP_188367520.1">
    <property type="nucleotide sequence ID" value="NZ_BMDT01000005.1"/>
</dbReference>
<evidence type="ECO:0000313" key="6">
    <source>
        <dbReference type="EMBL" id="GGI65680.1"/>
    </source>
</evidence>
<dbReference type="PROSITE" id="PS00211">
    <property type="entry name" value="ABC_TRANSPORTER_1"/>
    <property type="match status" value="1"/>
</dbReference>
<dbReference type="EMBL" id="BMDT01000005">
    <property type="protein sequence ID" value="GGI65680.1"/>
    <property type="molecule type" value="Genomic_DNA"/>
</dbReference>
<dbReference type="PROSITE" id="PS50893">
    <property type="entry name" value="ABC_TRANSPORTER_2"/>
    <property type="match status" value="1"/>
</dbReference>